<organism evidence="3 4">
    <name type="scientific">Gottschalkia purinilytica</name>
    <name type="common">Clostridium purinilyticum</name>
    <dbReference type="NCBI Taxonomy" id="1503"/>
    <lineage>
        <taxon>Bacteria</taxon>
        <taxon>Bacillati</taxon>
        <taxon>Bacillota</taxon>
        <taxon>Tissierellia</taxon>
        <taxon>Tissierellales</taxon>
        <taxon>Gottschalkiaceae</taxon>
        <taxon>Gottschalkia</taxon>
    </lineage>
</organism>
<proteinExistence type="predicted"/>
<dbReference type="Pfam" id="PF13349">
    <property type="entry name" value="DUF4097"/>
    <property type="match status" value="1"/>
</dbReference>
<protein>
    <recommendedName>
        <fullName evidence="2">DUF4097 domain-containing protein</fullName>
    </recommendedName>
</protein>
<keyword evidence="1" id="KW-0812">Transmembrane</keyword>
<dbReference type="AlphaFoldDB" id="A0A0L0W6X0"/>
<reference evidence="4" key="1">
    <citation type="submission" date="2015-07" db="EMBL/GenBank/DDBJ databases">
        <title>Draft genome sequence of the purine-degrading Gottschalkia purinilyticum DSM 1384 (formerly Clostridium purinilyticum).</title>
        <authorList>
            <person name="Poehlein A."/>
            <person name="Schiel-Bengelsdorf B."/>
            <person name="Bengelsdorf F.R."/>
            <person name="Daniel R."/>
            <person name="Duerre P."/>
        </authorList>
    </citation>
    <scope>NUCLEOTIDE SEQUENCE [LARGE SCALE GENOMIC DNA]</scope>
    <source>
        <strain evidence="4">DSM 1384</strain>
    </source>
</reference>
<evidence type="ECO:0000313" key="4">
    <source>
        <dbReference type="Proteomes" id="UP000037267"/>
    </source>
</evidence>
<keyword evidence="1" id="KW-1133">Transmembrane helix</keyword>
<keyword evidence="4" id="KW-1185">Reference proteome</keyword>
<gene>
    <name evidence="3" type="ORF">CLPU_21c00350</name>
</gene>
<evidence type="ECO:0000259" key="2">
    <source>
        <dbReference type="Pfam" id="PF13349"/>
    </source>
</evidence>
<feature type="transmembrane region" description="Helical" evidence="1">
    <location>
        <begin position="6"/>
        <end position="27"/>
    </location>
</feature>
<sequence length="249" mass="27974">MKLKTIFIICIVVGIGSILASGVLYFLGGNEILKVRNNDKSINKTVIKEEFIDNIQTIKIKSSVSDIYLEYTDTDKLKLELINPLKRSKEPLIIKNDGKKLNIDVNKIYIGMGNNNINVYSTLNVYIPKKYKENIDIRSDVGKLNGEYSGKNLDLRVDVGNIDLEINEIKYGKISTDVGNINVKIKEENDITFDLETDVGKIENMLKNIKINSKENSLPGISQSLNFDVNKGGNLIKLRSNLGSIKVYD</sequence>
<dbReference type="RefSeq" id="WP_050378692.1">
    <property type="nucleotide sequence ID" value="NZ_LGSS01000021.1"/>
</dbReference>
<comment type="caution">
    <text evidence="3">The sequence shown here is derived from an EMBL/GenBank/DDBJ whole genome shotgun (WGS) entry which is preliminary data.</text>
</comment>
<keyword evidence="1" id="KW-0472">Membrane</keyword>
<evidence type="ECO:0000256" key="1">
    <source>
        <dbReference type="SAM" id="Phobius"/>
    </source>
</evidence>
<evidence type="ECO:0000313" key="3">
    <source>
        <dbReference type="EMBL" id="KNF07217.1"/>
    </source>
</evidence>
<feature type="domain" description="DUF4097" evidence="2">
    <location>
        <begin position="55"/>
        <end position="144"/>
    </location>
</feature>
<name>A0A0L0W6X0_GOTPU</name>
<dbReference type="InterPro" id="IPR025164">
    <property type="entry name" value="Toastrack_DUF4097"/>
</dbReference>
<dbReference type="Proteomes" id="UP000037267">
    <property type="component" value="Unassembled WGS sequence"/>
</dbReference>
<accession>A0A0L0W6X0</accession>
<dbReference type="EMBL" id="LGSS01000021">
    <property type="protein sequence ID" value="KNF07217.1"/>
    <property type="molecule type" value="Genomic_DNA"/>
</dbReference>
<dbReference type="STRING" id="1503.CLPU_21c00350"/>
<dbReference type="OrthoDB" id="2064627at2"/>